<dbReference type="RefSeq" id="XP_004997909.1">
    <property type="nucleotide sequence ID" value="XM_004997852.1"/>
</dbReference>
<dbReference type="EMBL" id="GL832957">
    <property type="protein sequence ID" value="EGD78953.1"/>
    <property type="molecule type" value="Genomic_DNA"/>
</dbReference>
<evidence type="ECO:0000313" key="6">
    <source>
        <dbReference type="Proteomes" id="UP000007799"/>
    </source>
</evidence>
<evidence type="ECO:0000256" key="1">
    <source>
        <dbReference type="ARBA" id="ARBA00004123"/>
    </source>
</evidence>
<dbReference type="GO" id="GO:0017056">
    <property type="term" value="F:structural constituent of nuclear pore"/>
    <property type="evidence" value="ECO:0007669"/>
    <property type="project" value="TreeGrafter"/>
</dbReference>
<dbReference type="STRING" id="946362.F2TZC9"/>
<name>F2TZC9_SALR5</name>
<keyword evidence="4" id="KW-0539">Nucleus</keyword>
<keyword evidence="3" id="KW-0813">Transport</keyword>
<dbReference type="Proteomes" id="UP000007799">
    <property type="component" value="Unassembled WGS sequence"/>
</dbReference>
<dbReference type="GO" id="GO:0044611">
    <property type="term" value="C:nuclear pore inner ring"/>
    <property type="evidence" value="ECO:0007669"/>
    <property type="project" value="TreeGrafter"/>
</dbReference>
<evidence type="ECO:0000256" key="3">
    <source>
        <dbReference type="ARBA" id="ARBA00022448"/>
    </source>
</evidence>
<gene>
    <name evidence="5" type="ORF">PTSG_01927</name>
</gene>
<dbReference type="GeneID" id="16078504"/>
<dbReference type="InParanoid" id="F2TZC9"/>
<reference evidence="5" key="1">
    <citation type="submission" date="2009-08" db="EMBL/GenBank/DDBJ databases">
        <title>Annotation of Salpingoeca rosetta.</title>
        <authorList>
            <consortium name="The Broad Institute Genome Sequencing Platform"/>
            <person name="Russ C."/>
            <person name="Cuomo C."/>
            <person name="Burger G."/>
            <person name="Gray M.W."/>
            <person name="Holland P.W.H."/>
            <person name="King N."/>
            <person name="Lang F.B.F."/>
            <person name="Roger A.J."/>
            <person name="Ruiz-Trillo I."/>
            <person name="Young S.K."/>
            <person name="Zeng Q."/>
            <person name="Gargeya S."/>
            <person name="Alvarado L."/>
            <person name="Berlin A."/>
            <person name="Chapman S.B."/>
            <person name="Chen Z."/>
            <person name="Freedman E."/>
            <person name="Gellesch M."/>
            <person name="Goldberg J."/>
            <person name="Griggs A."/>
            <person name="Gujja S."/>
            <person name="Heilman E."/>
            <person name="Heiman D."/>
            <person name="Howarth C."/>
            <person name="Mehta T."/>
            <person name="Neiman D."/>
            <person name="Pearson M."/>
            <person name="Roberts A."/>
            <person name="Saif S."/>
            <person name="Shea T."/>
            <person name="Shenoy N."/>
            <person name="Sisk P."/>
            <person name="Stolte C."/>
            <person name="Sykes S."/>
            <person name="White J."/>
            <person name="Yandava C."/>
            <person name="Haas B."/>
            <person name="Nusbaum C."/>
            <person name="Birren B."/>
        </authorList>
    </citation>
    <scope>NUCLEOTIDE SEQUENCE [LARGE SCALE GENOMIC DNA]</scope>
    <source>
        <strain evidence="5">ATCC 50818</strain>
    </source>
</reference>
<dbReference type="Pfam" id="PF11894">
    <property type="entry name" value="Nup192"/>
    <property type="match status" value="2"/>
</dbReference>
<evidence type="ECO:0000313" key="5">
    <source>
        <dbReference type="EMBL" id="EGD78953.1"/>
    </source>
</evidence>
<dbReference type="OMA" id="RSAPHEW"/>
<dbReference type="FunCoup" id="F2TZC9">
    <property type="interactions" value="1945"/>
</dbReference>
<dbReference type="eggNOG" id="KOG1835">
    <property type="taxonomic scope" value="Eukaryota"/>
</dbReference>
<comment type="similarity">
    <text evidence="2">Belongs to the NUP186/NUP192/NUP205 family.</text>
</comment>
<dbReference type="PANTHER" id="PTHR31344:SF0">
    <property type="entry name" value="NUCLEAR PORE COMPLEX PROTEIN NUP205"/>
    <property type="match status" value="1"/>
</dbReference>
<dbReference type="PANTHER" id="PTHR31344">
    <property type="entry name" value="NUCLEAR PORE COMPLEX PROTEIN NUP205"/>
    <property type="match status" value="1"/>
</dbReference>
<keyword evidence="6" id="KW-1185">Reference proteome</keyword>
<dbReference type="KEGG" id="sre:PTSG_01927"/>
<sequence length="1912" mass="215652">MWRFSVEFDMMLAVVQSGTDAQIMSDDFKARARDFAREVQALGAKDARAFYLRPQDATVRQQLESGTDRRVPLFPDDDRATAPHVSQEVVEQAIVLSDLLGLHEQTCCGLVLEAVSPHTVPLAMHTADTTTKAMYLYFQACQTLSRCFCILADEAASTTETSLSGFAREWFDKEVTNPLEIAMTCVRNCDAQEDWRTVQRCIGALPDAKASSQAPMDVITAHMEHVVFEREVEYADMLLTIVANASLVPQSQESSLLEISPLQVALLVQLLRDVSALDKGPLDKPKSAVCSLIAIVLCAFQKHREFQLRVLDVAPQYTADTARENPLLLPGPDGHNAIDTELSQPWGGSVLVWRLVRIAYGLMVDDNETIELARDPSHTMAAGATTRGVFDFLRCVLENRVFARVSPMSAYKSDIFQMFFEWLIEDNQRITHWRTMADDYYQEHASQRLQEEMLQGYDRHHNSLFTDDFQHLMQAATALFRLPSLSEDRVNPSNWESFLKTAGTAHISNYQAFLDLLHAFVIGFDTASTVFNLFSIAFTKQNEVFTWRNLLDAIKGYVDELTQGNTALNADIETQKMLIAYFDILGAVAEHVHKHHNGATFAFDGEFLDWLLQLFLCPVTSEIKGAVCRALAGLCHSKDAAQYVWTRLCEEEGMLEMASLAEARVRDDVGLARDFMNERSARVYDETRGFLDLLTVLLPSFETARLDPSLLLQKVDAFMSLVVDNVFANVLQQSYVDATAKWQLAETLVVFIRRVLCEYYPATTDFIDDRARELTQQPQPQQPPLRHAGRFLLRRLSDDEHTLRTIKDVVRLAANNHKYALDSKARTHFMNCVEPCMDVLEMTFVRQRAMEPYAPVLQPLASQLLDLVGDVSTLLSRDFEEKYALKAITLLWHVLRSPRRSHDFGSIFRRLGGFHLQTIIDSLQLRLHDVRPTVNAVPTGEEHFDVHGQVHSTFTNAVATSILHLLHHLLQSSQKNVAFLLLGLSSVVDGTQRRIRPPGPGEPSNCLYSLVYLLDPKQSPPLVQCNPECAELAAQILYVLCWFPQTSQPVMAYLRDSEDFFSNHMRALAARATGSLTPTQVAAQHHYTAWVLKMLALELYSPSKGGSGESQSGLVEAMLELDSPRFDSAGRGARRRLLQLLDQISLESDPVAAPDLHVLDIGLVNAAFKRCTGPRMGREGAQYCRIGDMIDAIRSSIDQVHDEAAVEAELAQVARIAEQSNTNSELRAAKAHLLRAWHRAVEVALIKYPYQTSPTNRVHTVSHMLSEVLNRLPENPDQQQRLEPELLTVVSDILVTMMSILVDATLMLSREQARAALSTSVLRRILDGIVFGILFRDSTTRMRLNQYGALLFYLRIARETGDPTYSERLRAPQRRFLETVVQDASDSSGFTSVLATSALKEVLRVCRQHSAVWLTYFGRFGHLNGFVAQLQDTDDALMRAMTSTDERSLLVIQEHLARLGFLLEVSHRSSGPTLLFTTDLLRVLEQARFIDARPMAEDVHSTRPMHSTALLDEHTSRLQRHRSIVIPVIQLVVSLLQKCKQQDTKVVSHIITFVQRHLGQYFRPVLKDRVGVIDVQSLEELCVVTSMFRLLSRYGTTLRTALGANDLRVQHQMVSLAVKYSKPGAWRSTQHCSQLEKRTMETYVNQIVFNALSYMRTRMDEDCARTYTRSNINLVLYPSITQTVEDKPTLHILVVHMEQANETRRAAVQAIESHEDSLRRVEELSRETLLELDVDPDVSREEQQQQARTTLAALITEAKRTKALAFMILETSLYILWRHLEVYLQYNTLLKGSAVSQQPTAKGPRRLRAGLFGQPVERQSFMDDMATDEEELPVGLHLEAISADEISTLRREVDASRTLSVKQGSLLHNLVEEEAARAASQSGAERMASRGMLDPIVKRMKRLRVMLQSSNN</sequence>
<evidence type="ECO:0000256" key="4">
    <source>
        <dbReference type="ARBA" id="ARBA00023242"/>
    </source>
</evidence>
<accession>F2TZC9</accession>
<organism evidence="6">
    <name type="scientific">Salpingoeca rosetta (strain ATCC 50818 / BSB-021)</name>
    <dbReference type="NCBI Taxonomy" id="946362"/>
    <lineage>
        <taxon>Eukaryota</taxon>
        <taxon>Choanoflagellata</taxon>
        <taxon>Craspedida</taxon>
        <taxon>Salpingoecidae</taxon>
        <taxon>Salpingoeca</taxon>
    </lineage>
</organism>
<dbReference type="GO" id="GO:0006999">
    <property type="term" value="P:nuclear pore organization"/>
    <property type="evidence" value="ECO:0007669"/>
    <property type="project" value="TreeGrafter"/>
</dbReference>
<dbReference type="OrthoDB" id="2019644at2759"/>
<dbReference type="InterPro" id="IPR021827">
    <property type="entry name" value="Nup186/Nup192/Nup205"/>
</dbReference>
<evidence type="ECO:0000256" key="2">
    <source>
        <dbReference type="ARBA" id="ARBA00005892"/>
    </source>
</evidence>
<comment type="subcellular location">
    <subcellularLocation>
        <location evidence="1">Nucleus</location>
    </subcellularLocation>
</comment>
<protein>
    <submittedName>
        <fullName evidence="5">Uncharacterized protein</fullName>
    </submittedName>
</protein>
<proteinExistence type="inferred from homology"/>